<comment type="similarity">
    <text evidence="1">Belongs to the UPF0587 family.</text>
</comment>
<dbReference type="Proteomes" id="UP000054097">
    <property type="component" value="Unassembled WGS sequence"/>
</dbReference>
<evidence type="ECO:0000256" key="1">
    <source>
        <dbReference type="ARBA" id="ARBA00007818"/>
    </source>
</evidence>
<gene>
    <name evidence="4" type="ORF">M408DRAFT_199463</name>
</gene>
<keyword evidence="5" id="KW-1185">Reference proteome</keyword>
<dbReference type="OrthoDB" id="10248838at2759"/>
<dbReference type="AlphaFoldDB" id="A0A0C2WI71"/>
<organism evidence="4 5">
    <name type="scientific">Serendipita vermifera MAFF 305830</name>
    <dbReference type="NCBI Taxonomy" id="933852"/>
    <lineage>
        <taxon>Eukaryota</taxon>
        <taxon>Fungi</taxon>
        <taxon>Dikarya</taxon>
        <taxon>Basidiomycota</taxon>
        <taxon>Agaricomycotina</taxon>
        <taxon>Agaricomycetes</taxon>
        <taxon>Sebacinales</taxon>
        <taxon>Serendipitaceae</taxon>
        <taxon>Serendipita</taxon>
    </lineage>
</organism>
<dbReference type="EMBL" id="KN824309">
    <property type="protein sequence ID" value="KIM26063.1"/>
    <property type="molecule type" value="Genomic_DNA"/>
</dbReference>
<dbReference type="SUPFAM" id="SSF141678">
    <property type="entry name" value="MAL13P1.257-like"/>
    <property type="match status" value="1"/>
</dbReference>
<dbReference type="Pfam" id="PF05907">
    <property type="entry name" value="CXXC_Zn-b_euk"/>
    <property type="match status" value="1"/>
</dbReference>
<evidence type="ECO:0000256" key="2">
    <source>
        <dbReference type="ARBA" id="ARBA00022723"/>
    </source>
</evidence>
<proteinExistence type="inferred from homology"/>
<dbReference type="HOGENOM" id="CLU_114688_0_0_1"/>
<dbReference type="InterPro" id="IPR008584">
    <property type="entry name" value="CXXC_Zn-binding_euk"/>
</dbReference>
<evidence type="ECO:0000256" key="3">
    <source>
        <dbReference type="ARBA" id="ARBA00022833"/>
    </source>
</evidence>
<dbReference type="PANTHER" id="PTHR12857">
    <property type="entry name" value="CXXC MOTIF CONTAINING ZINC BINDING PROTEIN"/>
    <property type="match status" value="1"/>
</dbReference>
<dbReference type="PANTHER" id="PTHR12857:SF0">
    <property type="entry name" value="CXXC MOTIF CONTAINING ZINC BINDING PROTEIN"/>
    <property type="match status" value="1"/>
</dbReference>
<keyword evidence="3" id="KW-0862">Zinc</keyword>
<reference evidence="4 5" key="1">
    <citation type="submission" date="2014-04" db="EMBL/GenBank/DDBJ databases">
        <authorList>
            <consortium name="DOE Joint Genome Institute"/>
            <person name="Kuo A."/>
            <person name="Zuccaro A."/>
            <person name="Kohler A."/>
            <person name="Nagy L.G."/>
            <person name="Floudas D."/>
            <person name="Copeland A."/>
            <person name="Barry K.W."/>
            <person name="Cichocki N."/>
            <person name="Veneault-Fourrey C."/>
            <person name="LaButti K."/>
            <person name="Lindquist E.A."/>
            <person name="Lipzen A."/>
            <person name="Lundell T."/>
            <person name="Morin E."/>
            <person name="Murat C."/>
            <person name="Sun H."/>
            <person name="Tunlid A."/>
            <person name="Henrissat B."/>
            <person name="Grigoriev I.V."/>
            <person name="Hibbett D.S."/>
            <person name="Martin F."/>
            <person name="Nordberg H.P."/>
            <person name="Cantor M.N."/>
            <person name="Hua S.X."/>
        </authorList>
    </citation>
    <scope>NUCLEOTIDE SEQUENCE [LARGE SCALE GENOMIC DNA]</scope>
    <source>
        <strain evidence="4 5">MAFF 305830</strain>
    </source>
</reference>
<accession>A0A0C2WI71</accession>
<sequence length="163" mass="18385">MVKLQLSIKADLENVTDLMVPGDDFDWFFKVKCNSCNEEHPKLVTVNRTQERPLTAGKGTNAHFVWRCTNCRRESSAKFETASPFTPYVADSSGQFAPILVIECRGLEFIGFDPQGTWKCKGTDSGTVFDEVDFEEGEWTDYDEKASLPVSIMAIESKWTRAP</sequence>
<name>A0A0C2WI71_SERVB</name>
<protein>
    <recommendedName>
        <fullName evidence="6">DUF866-domain-containing protein</fullName>
    </recommendedName>
</protein>
<reference evidence="5" key="2">
    <citation type="submission" date="2015-01" db="EMBL/GenBank/DDBJ databases">
        <title>Evolutionary Origins and Diversification of the Mycorrhizal Mutualists.</title>
        <authorList>
            <consortium name="DOE Joint Genome Institute"/>
            <consortium name="Mycorrhizal Genomics Consortium"/>
            <person name="Kohler A."/>
            <person name="Kuo A."/>
            <person name="Nagy L.G."/>
            <person name="Floudas D."/>
            <person name="Copeland A."/>
            <person name="Barry K.W."/>
            <person name="Cichocki N."/>
            <person name="Veneault-Fourrey C."/>
            <person name="LaButti K."/>
            <person name="Lindquist E.A."/>
            <person name="Lipzen A."/>
            <person name="Lundell T."/>
            <person name="Morin E."/>
            <person name="Murat C."/>
            <person name="Riley R."/>
            <person name="Ohm R."/>
            <person name="Sun H."/>
            <person name="Tunlid A."/>
            <person name="Henrissat B."/>
            <person name="Grigoriev I.V."/>
            <person name="Hibbett D.S."/>
            <person name="Martin F."/>
        </authorList>
    </citation>
    <scope>NUCLEOTIDE SEQUENCE [LARGE SCALE GENOMIC DNA]</scope>
    <source>
        <strain evidence="5">MAFF 305830</strain>
    </source>
</reference>
<evidence type="ECO:0000313" key="5">
    <source>
        <dbReference type="Proteomes" id="UP000054097"/>
    </source>
</evidence>
<evidence type="ECO:0008006" key="6">
    <source>
        <dbReference type="Google" id="ProtNLM"/>
    </source>
</evidence>
<keyword evidence="2" id="KW-0479">Metal-binding</keyword>
<dbReference type="GO" id="GO:0008270">
    <property type="term" value="F:zinc ion binding"/>
    <property type="evidence" value="ECO:0007669"/>
    <property type="project" value="TreeGrafter"/>
</dbReference>
<evidence type="ECO:0000313" key="4">
    <source>
        <dbReference type="EMBL" id="KIM26063.1"/>
    </source>
</evidence>